<organism evidence="3 4">
    <name type="scientific">Candidatus Avibacteroides avistercoris</name>
    <dbReference type="NCBI Taxonomy" id="2840690"/>
    <lineage>
        <taxon>Bacteria</taxon>
        <taxon>Pseudomonadati</taxon>
        <taxon>Bacteroidota</taxon>
        <taxon>Bacteroidia</taxon>
        <taxon>Bacteroidales</taxon>
        <taxon>Bacteroidaceae</taxon>
        <taxon>Bacteroidaceae incertae sedis</taxon>
        <taxon>Candidatus Avibacteroides</taxon>
    </lineage>
</organism>
<reference evidence="3" key="2">
    <citation type="submission" date="2021-04" db="EMBL/GenBank/DDBJ databases">
        <authorList>
            <person name="Gilroy R."/>
        </authorList>
    </citation>
    <scope>NUCLEOTIDE SEQUENCE</scope>
    <source>
        <strain evidence="3">MalCec1-1739</strain>
    </source>
</reference>
<dbReference type="Proteomes" id="UP000787625">
    <property type="component" value="Unassembled WGS sequence"/>
</dbReference>
<comment type="caution">
    <text evidence="3">The sequence shown here is derived from an EMBL/GenBank/DDBJ whole genome shotgun (WGS) entry which is preliminary data.</text>
</comment>
<name>A0A9D2ZU68_9BACT</name>
<keyword evidence="1" id="KW-0479">Metal-binding</keyword>
<dbReference type="AlphaFoldDB" id="A0A9D2ZU68"/>
<dbReference type="Gene3D" id="3.90.850.10">
    <property type="entry name" value="Fumarylacetoacetase-like, C-terminal domain"/>
    <property type="match status" value="1"/>
</dbReference>
<dbReference type="InterPro" id="IPR036663">
    <property type="entry name" value="Fumarylacetoacetase_C_sf"/>
</dbReference>
<protein>
    <submittedName>
        <fullName evidence="3">Fumarylacetoacetate hydrolase family protein</fullName>
    </submittedName>
</protein>
<feature type="domain" description="Fumarylacetoacetase-like C-terminal" evidence="2">
    <location>
        <begin position="2"/>
        <end position="182"/>
    </location>
</feature>
<dbReference type="InterPro" id="IPR011234">
    <property type="entry name" value="Fumarylacetoacetase-like_C"/>
</dbReference>
<accession>A0A9D2ZU68</accession>
<evidence type="ECO:0000259" key="2">
    <source>
        <dbReference type="Pfam" id="PF01557"/>
    </source>
</evidence>
<dbReference type="PANTHER" id="PTHR11820:SF7">
    <property type="entry name" value="ACYLPYRUVASE FAHD1, MITOCHONDRIAL"/>
    <property type="match status" value="1"/>
</dbReference>
<sequence>MKIICIHNNYILPQSNNAGDGTLINQRPWVTLKPDSSLLHGGKPMFIPDFPDGIEWGAALVLRVCRLGKCVSRKYARRYYDAVTVGVSFKAAGHIADDGCHIHGNMLYDGFDGATVVGDFVPVDALTVGDEGLSFAVSRNGETVQEGKSDDLLRGFDSLIATVSAGTTIKMGDLIFTGFPSEEMPVAVGDNLCGTLCGSKVLDFRIK</sequence>
<gene>
    <name evidence="3" type="ORF">IAA93_03490</name>
</gene>
<reference evidence="3" key="1">
    <citation type="journal article" date="2021" name="PeerJ">
        <title>Extensive microbial diversity within the chicken gut microbiome revealed by metagenomics and culture.</title>
        <authorList>
            <person name="Gilroy R."/>
            <person name="Ravi A."/>
            <person name="Getino M."/>
            <person name="Pursley I."/>
            <person name="Horton D.L."/>
            <person name="Alikhan N.F."/>
            <person name="Baker D."/>
            <person name="Gharbi K."/>
            <person name="Hall N."/>
            <person name="Watson M."/>
            <person name="Adriaenssens E.M."/>
            <person name="Foster-Nyarko E."/>
            <person name="Jarju S."/>
            <person name="Secka A."/>
            <person name="Antonio M."/>
            <person name="Oren A."/>
            <person name="Chaudhuri R.R."/>
            <person name="La Ragione R."/>
            <person name="Hildebrand F."/>
            <person name="Pallen M.J."/>
        </authorList>
    </citation>
    <scope>NUCLEOTIDE SEQUENCE</scope>
    <source>
        <strain evidence="3">MalCec1-1739</strain>
    </source>
</reference>
<dbReference type="SUPFAM" id="SSF56529">
    <property type="entry name" value="FAH"/>
    <property type="match status" value="1"/>
</dbReference>
<evidence type="ECO:0000313" key="3">
    <source>
        <dbReference type="EMBL" id="HJD52777.1"/>
    </source>
</evidence>
<keyword evidence="3" id="KW-0378">Hydrolase</keyword>
<dbReference type="Pfam" id="PF01557">
    <property type="entry name" value="FAA_hydrolase"/>
    <property type="match status" value="1"/>
</dbReference>
<dbReference type="GO" id="GO:0046872">
    <property type="term" value="F:metal ion binding"/>
    <property type="evidence" value="ECO:0007669"/>
    <property type="project" value="UniProtKB-KW"/>
</dbReference>
<dbReference type="EMBL" id="DWUP01000069">
    <property type="protein sequence ID" value="HJD52777.1"/>
    <property type="molecule type" value="Genomic_DNA"/>
</dbReference>
<evidence type="ECO:0000256" key="1">
    <source>
        <dbReference type="ARBA" id="ARBA00022723"/>
    </source>
</evidence>
<proteinExistence type="predicted"/>
<evidence type="ECO:0000313" key="4">
    <source>
        <dbReference type="Proteomes" id="UP000787625"/>
    </source>
</evidence>
<dbReference type="PANTHER" id="PTHR11820">
    <property type="entry name" value="ACYLPYRUVASE"/>
    <property type="match status" value="1"/>
</dbReference>
<dbReference type="GO" id="GO:0018773">
    <property type="term" value="F:acetylpyruvate hydrolase activity"/>
    <property type="evidence" value="ECO:0007669"/>
    <property type="project" value="TreeGrafter"/>
</dbReference>